<evidence type="ECO:0000313" key="3">
    <source>
        <dbReference type="Proteomes" id="UP000198875"/>
    </source>
</evidence>
<evidence type="ECO:0000259" key="1">
    <source>
        <dbReference type="Pfam" id="PF00934"/>
    </source>
</evidence>
<evidence type="ECO:0000313" key="2">
    <source>
        <dbReference type="EMBL" id="CPR07702.1"/>
    </source>
</evidence>
<organism evidence="2 3">
    <name type="scientific">Mycobacterium bohemicum DSM 44277</name>
    <dbReference type="NCBI Taxonomy" id="1236609"/>
    <lineage>
        <taxon>Bacteria</taxon>
        <taxon>Bacillati</taxon>
        <taxon>Actinomycetota</taxon>
        <taxon>Actinomycetes</taxon>
        <taxon>Mycobacteriales</taxon>
        <taxon>Mycobacteriaceae</taxon>
        <taxon>Mycobacterium</taxon>
    </lineage>
</organism>
<dbReference type="Pfam" id="PF00934">
    <property type="entry name" value="PE"/>
    <property type="match status" value="1"/>
</dbReference>
<dbReference type="SUPFAM" id="SSF140459">
    <property type="entry name" value="PE/PPE dimer-like"/>
    <property type="match status" value="1"/>
</dbReference>
<reference evidence="2 3" key="1">
    <citation type="submission" date="2015-03" db="EMBL/GenBank/DDBJ databases">
        <authorList>
            <person name="Murphy D."/>
        </authorList>
    </citation>
    <scope>NUCLEOTIDE SEQUENCE [LARGE SCALE GENOMIC DNA]</scope>
    <source>
        <strain evidence="2 3">DSM 44277</strain>
    </source>
</reference>
<protein>
    <submittedName>
        <fullName evidence="2">PE-PGRS family protein</fullName>
    </submittedName>
</protein>
<sequence>MSFQVEPGKVQTAAQNLANIHSSLEDASATVAEPTTAVAAAAEDQVSAGVAAVFNSFGQEYQVLSAQTQAFHADFVNLLNASVGAYVNTEVANAEQALMNALDAPVHGLMGAAAGASSAVAAAASTVGAVTPAAVLPILGGLGGGGVGSLLGGLGGVAPVGSMLGGVAPVGSMLGGLGGGSLVSNINGVVAALQSGNGLSLLSGSIGAGLQTLSRDIAALPTTLQSYGNALAPSLLPAGASTGGVTGPYQTLFDNTVANLETLGGAISANPAPLLHQLITNATGYANTIAGDLQYLLQNFPTVLANLPANVQAAFQALLAFNPAPYIQQFINNQMTFANMWATALQGAGQSFVTGLQALPAAFQSAFQELLTGNIGGALADVTGGFLNLFVTGVNVATTGSVTTPPGVTATITPTGTVEDLLPLLTIPGMRAQNLTNLLPSGSIASQVAQNATNVIQTVTDTSLVAQALLSVRIFPPSATLSVNLTAGLPVALGLDAIGAPINALDAASAGASQLIGQLQTGNSLGAISTLVDGPAYVGDAFLNGQSTMPIQFDISGLPATVNLPLNGILVPQTGYTASVNTAIGTVTSPVGGTPLSGLATALLVYAPEQLASAITPGM</sequence>
<dbReference type="EMBL" id="CSTD01000001">
    <property type="protein sequence ID" value="CPR07702.1"/>
    <property type="molecule type" value="Genomic_DNA"/>
</dbReference>
<dbReference type="Gene3D" id="1.10.287.850">
    <property type="entry name" value="HP0062-like domain"/>
    <property type="match status" value="1"/>
</dbReference>
<name>A0A0U0W439_MYCBE</name>
<dbReference type="AlphaFoldDB" id="A0A0U0W439"/>
<gene>
    <name evidence="2" type="ORF">BN971_01078</name>
</gene>
<proteinExistence type="predicted"/>
<accession>A0A0U0W439</accession>
<dbReference type="RefSeq" id="WP_090349846.1">
    <property type="nucleotide sequence ID" value="NZ_CSTD01000001.1"/>
</dbReference>
<feature type="domain" description="PE" evidence="1">
    <location>
        <begin position="4"/>
        <end position="93"/>
    </location>
</feature>
<dbReference type="Proteomes" id="UP000198875">
    <property type="component" value="Unassembled WGS sequence"/>
</dbReference>
<dbReference type="OrthoDB" id="4723909at2"/>
<dbReference type="InterPro" id="IPR000084">
    <property type="entry name" value="PE-PGRS_N"/>
</dbReference>
<dbReference type="InterPro" id="IPR038332">
    <property type="entry name" value="PPE_sf"/>
</dbReference>